<dbReference type="GO" id="GO:0046983">
    <property type="term" value="F:protein dimerization activity"/>
    <property type="evidence" value="ECO:0007669"/>
    <property type="project" value="InterPro"/>
</dbReference>
<dbReference type="Gene3D" id="1.10.10.10">
    <property type="entry name" value="Winged helix-like DNA-binding domain superfamily/Winged helix DNA-binding domain"/>
    <property type="match status" value="1"/>
</dbReference>
<evidence type="ECO:0000313" key="14">
    <source>
        <dbReference type="EMBL" id="HDX31807.1"/>
    </source>
</evidence>
<dbReference type="InterPro" id="IPR008988">
    <property type="entry name" value="Transcriptional_repressor_C"/>
</dbReference>
<evidence type="ECO:0000256" key="8">
    <source>
        <dbReference type="ARBA" id="ARBA00023125"/>
    </source>
</evidence>
<dbReference type="GO" id="GO:0046914">
    <property type="term" value="F:transition metal ion binding"/>
    <property type="evidence" value="ECO:0007669"/>
    <property type="project" value="InterPro"/>
</dbReference>
<dbReference type="InterPro" id="IPR022687">
    <property type="entry name" value="HTH_DTXR"/>
</dbReference>
<evidence type="ECO:0000256" key="7">
    <source>
        <dbReference type="ARBA" id="ARBA00023015"/>
    </source>
</evidence>
<evidence type="ECO:0000256" key="1">
    <source>
        <dbReference type="ARBA" id="ARBA00004496"/>
    </source>
</evidence>
<evidence type="ECO:0000256" key="11">
    <source>
        <dbReference type="ARBA" id="ARBA00023211"/>
    </source>
</evidence>
<comment type="caution">
    <text evidence="14">The sequence shown here is derived from an EMBL/GenBank/DDBJ whole genome shotgun (WGS) entry which is preliminary data.</text>
</comment>
<evidence type="ECO:0000256" key="12">
    <source>
        <dbReference type="ARBA" id="ARBA00032593"/>
    </source>
</evidence>
<evidence type="ECO:0000256" key="6">
    <source>
        <dbReference type="ARBA" id="ARBA00023004"/>
    </source>
</evidence>
<dbReference type="Gene3D" id="1.10.60.10">
    <property type="entry name" value="Iron dependent repressor, metal binding and dimerisation domain"/>
    <property type="match status" value="1"/>
</dbReference>
<dbReference type="GO" id="GO:0003677">
    <property type="term" value="F:DNA binding"/>
    <property type="evidence" value="ECO:0007669"/>
    <property type="project" value="UniProtKB-KW"/>
</dbReference>
<dbReference type="InterPro" id="IPR038157">
    <property type="entry name" value="FeoA_core_dom"/>
</dbReference>
<dbReference type="Pfam" id="PF02742">
    <property type="entry name" value="Fe_dep_repr_C"/>
    <property type="match status" value="1"/>
</dbReference>
<comment type="subunit">
    <text evidence="3">Homodimer.</text>
</comment>
<dbReference type="Pfam" id="PF01325">
    <property type="entry name" value="Fe_dep_repress"/>
    <property type="match status" value="1"/>
</dbReference>
<evidence type="ECO:0000256" key="5">
    <source>
        <dbReference type="ARBA" id="ARBA00022491"/>
    </source>
</evidence>
<keyword evidence="11" id="KW-0464">Manganese</keyword>
<comment type="similarity">
    <text evidence="2">Belongs to the DtxR/MntR family.</text>
</comment>
<protein>
    <recommendedName>
        <fullName evidence="12">Manganese transport regulator</fullName>
    </recommendedName>
</protein>
<dbReference type="InterPro" id="IPR036421">
    <property type="entry name" value="Fe_dep_repressor_sf"/>
</dbReference>
<dbReference type="Pfam" id="PF04023">
    <property type="entry name" value="FeoA"/>
    <property type="match status" value="1"/>
</dbReference>
<keyword evidence="6" id="KW-0408">Iron</keyword>
<feature type="domain" description="HTH dtxR-type" evidence="13">
    <location>
        <begin position="8"/>
        <end position="73"/>
    </location>
</feature>
<keyword evidence="7" id="KW-0805">Transcription regulation</keyword>
<evidence type="ECO:0000259" key="13">
    <source>
        <dbReference type="PROSITE" id="PS50944"/>
    </source>
</evidence>
<dbReference type="InterPro" id="IPR050536">
    <property type="entry name" value="DtxR_MntR_Metal-Reg"/>
</dbReference>
<dbReference type="SUPFAM" id="SSF47979">
    <property type="entry name" value="Iron-dependent repressor protein, dimerization domain"/>
    <property type="match status" value="1"/>
</dbReference>
<gene>
    <name evidence="14" type="ORF">ENQ20_10000</name>
</gene>
<dbReference type="PROSITE" id="PS50944">
    <property type="entry name" value="HTH_DTXR"/>
    <property type="match status" value="1"/>
</dbReference>
<keyword evidence="8" id="KW-0238">DNA-binding</keyword>
<dbReference type="InterPro" id="IPR036388">
    <property type="entry name" value="WH-like_DNA-bd_sf"/>
</dbReference>
<dbReference type="InterPro" id="IPR007167">
    <property type="entry name" value="Fe-transptr_FeoA-like"/>
</dbReference>
<evidence type="ECO:0000256" key="9">
    <source>
        <dbReference type="ARBA" id="ARBA00023159"/>
    </source>
</evidence>
<dbReference type="InterPro" id="IPR000835">
    <property type="entry name" value="HTH_MarR-typ"/>
</dbReference>
<proteinExistence type="inferred from homology"/>
<dbReference type="SMART" id="SM00529">
    <property type="entry name" value="HTH_DTXR"/>
    <property type="match status" value="1"/>
</dbReference>
<dbReference type="SMART" id="SM00899">
    <property type="entry name" value="FeoA"/>
    <property type="match status" value="1"/>
</dbReference>
<dbReference type="SUPFAM" id="SSF46785">
    <property type="entry name" value="Winged helix' DNA-binding domain"/>
    <property type="match status" value="1"/>
</dbReference>
<name>A0A7C1JT70_9CHLR</name>
<dbReference type="GO" id="GO:0005737">
    <property type="term" value="C:cytoplasm"/>
    <property type="evidence" value="ECO:0007669"/>
    <property type="project" value="UniProtKB-SubCell"/>
</dbReference>
<dbReference type="AlphaFoldDB" id="A0A7C1JT70"/>
<dbReference type="Gene3D" id="2.30.30.90">
    <property type="match status" value="1"/>
</dbReference>
<organism evidence="14">
    <name type="scientific">Caldilinea aerophila</name>
    <dbReference type="NCBI Taxonomy" id="133453"/>
    <lineage>
        <taxon>Bacteria</taxon>
        <taxon>Bacillati</taxon>
        <taxon>Chloroflexota</taxon>
        <taxon>Caldilineae</taxon>
        <taxon>Caldilineales</taxon>
        <taxon>Caldilineaceae</taxon>
        <taxon>Caldilinea</taxon>
    </lineage>
</organism>
<dbReference type="PANTHER" id="PTHR33238:SF11">
    <property type="entry name" value="TRANSCRIPTIONAL REGULATOR MNTR"/>
    <property type="match status" value="1"/>
</dbReference>
<dbReference type="InterPro" id="IPR001367">
    <property type="entry name" value="Fe_dep_repressor"/>
</dbReference>
<reference evidence="14" key="1">
    <citation type="journal article" date="2020" name="mSystems">
        <title>Genome- and Community-Level Interaction Insights into Carbon Utilization and Element Cycling Functions of Hydrothermarchaeota in Hydrothermal Sediment.</title>
        <authorList>
            <person name="Zhou Z."/>
            <person name="Liu Y."/>
            <person name="Xu W."/>
            <person name="Pan J."/>
            <person name="Luo Z.H."/>
            <person name="Li M."/>
        </authorList>
    </citation>
    <scope>NUCLEOTIDE SEQUENCE [LARGE SCALE GENOMIC DNA]</scope>
    <source>
        <strain evidence="14">SpSt-289</strain>
    </source>
</reference>
<comment type="subcellular location">
    <subcellularLocation>
        <location evidence="1">Cytoplasm</location>
    </subcellularLocation>
</comment>
<keyword evidence="10" id="KW-0804">Transcription</keyword>
<dbReference type="PANTHER" id="PTHR33238">
    <property type="entry name" value="IRON (METAL) DEPENDENT REPRESSOR, DTXR FAMILY"/>
    <property type="match status" value="1"/>
</dbReference>
<keyword evidence="9" id="KW-0010">Activator</keyword>
<keyword evidence="4" id="KW-0963">Cytoplasm</keyword>
<sequence>MRTFCGLTTDGMLEYLAAIYKLGGRRGRTSDKVTTSALAEKMHVSPAAVSSMLKRLEESGFIDRSNSEGITLTEQGELAALQLIRRHRLLEVFLVKVMGYTWDQVDAEAQRLQHAISSAFEDRMDELCGHPMHCPHGDPIPRKDGTMPDEHLIPLIDLQPGQKAVLRRIGNTDARVLRYLSQLKLEPGRIIQFIDAAPFNGPVTIEVHGMNGGEGQVRQVLGSELAAQLFVLAEQSAQPTQWEAVRDGAQAV</sequence>
<evidence type="ECO:0000256" key="4">
    <source>
        <dbReference type="ARBA" id="ARBA00022490"/>
    </source>
</evidence>
<dbReference type="EMBL" id="DSMG01000100">
    <property type="protein sequence ID" value="HDX31807.1"/>
    <property type="molecule type" value="Genomic_DNA"/>
</dbReference>
<evidence type="ECO:0000256" key="3">
    <source>
        <dbReference type="ARBA" id="ARBA00011738"/>
    </source>
</evidence>
<dbReference type="SMART" id="SM00347">
    <property type="entry name" value="HTH_MARR"/>
    <property type="match status" value="1"/>
</dbReference>
<keyword evidence="5" id="KW-0678">Repressor</keyword>
<dbReference type="InterPro" id="IPR036390">
    <property type="entry name" value="WH_DNA-bd_sf"/>
</dbReference>
<accession>A0A7C1JT70</accession>
<evidence type="ECO:0000256" key="2">
    <source>
        <dbReference type="ARBA" id="ARBA00007871"/>
    </source>
</evidence>
<dbReference type="GO" id="GO:0003700">
    <property type="term" value="F:DNA-binding transcription factor activity"/>
    <property type="evidence" value="ECO:0007669"/>
    <property type="project" value="InterPro"/>
</dbReference>
<dbReference type="InterPro" id="IPR022689">
    <property type="entry name" value="Iron_dep_repressor"/>
</dbReference>
<dbReference type="SUPFAM" id="SSF50037">
    <property type="entry name" value="C-terminal domain of transcriptional repressors"/>
    <property type="match status" value="1"/>
</dbReference>
<evidence type="ECO:0000256" key="10">
    <source>
        <dbReference type="ARBA" id="ARBA00023163"/>
    </source>
</evidence>